<dbReference type="Proteomes" id="UP001257914">
    <property type="component" value="Unassembled WGS sequence"/>
</dbReference>
<evidence type="ECO:0000259" key="6">
    <source>
        <dbReference type="Pfam" id="PF07687"/>
    </source>
</evidence>
<comment type="cofactor">
    <cofactor evidence="1">
        <name>Zn(2+)</name>
        <dbReference type="ChEBI" id="CHEBI:29105"/>
    </cofactor>
</comment>
<dbReference type="InterPro" id="IPR036264">
    <property type="entry name" value="Bact_exopeptidase_dim_dom"/>
</dbReference>
<dbReference type="InterPro" id="IPR011650">
    <property type="entry name" value="Peptidase_M20_dimer"/>
</dbReference>
<gene>
    <name evidence="7" type="primary">dapE</name>
    <name evidence="7" type="ORF">RT723_07680</name>
</gene>
<protein>
    <submittedName>
        <fullName evidence="7">Succinyl-diaminopimelate desuccinylase</fullName>
        <ecNumber evidence="7">3.5.1.18</ecNumber>
    </submittedName>
</protein>
<dbReference type="InterPro" id="IPR002933">
    <property type="entry name" value="Peptidase_M20"/>
</dbReference>
<dbReference type="SUPFAM" id="SSF53187">
    <property type="entry name" value="Zn-dependent exopeptidases"/>
    <property type="match status" value="1"/>
</dbReference>
<dbReference type="Gene3D" id="3.40.630.10">
    <property type="entry name" value="Zn peptidases"/>
    <property type="match status" value="2"/>
</dbReference>
<name>A0ABU3R0D5_9GAMM</name>
<comment type="caution">
    <text evidence="7">The sequence shown here is derived from an EMBL/GenBank/DDBJ whole genome shotgun (WGS) entry which is preliminary data.</text>
</comment>
<dbReference type="Gene3D" id="3.30.70.360">
    <property type="match status" value="1"/>
</dbReference>
<dbReference type="PANTHER" id="PTHR43808">
    <property type="entry name" value="ACETYLORNITHINE DEACETYLASE"/>
    <property type="match status" value="1"/>
</dbReference>
<dbReference type="PANTHER" id="PTHR43808:SF31">
    <property type="entry name" value="N-ACETYL-L-CITRULLINE DEACETYLASE"/>
    <property type="match status" value="1"/>
</dbReference>
<organism evidence="7 8">
    <name type="scientific">Psychrosphaera aquimarina</name>
    <dbReference type="NCBI Taxonomy" id="2044854"/>
    <lineage>
        <taxon>Bacteria</taxon>
        <taxon>Pseudomonadati</taxon>
        <taxon>Pseudomonadota</taxon>
        <taxon>Gammaproteobacteria</taxon>
        <taxon>Alteromonadales</taxon>
        <taxon>Pseudoalteromonadaceae</taxon>
        <taxon>Psychrosphaera</taxon>
    </lineage>
</organism>
<evidence type="ECO:0000256" key="1">
    <source>
        <dbReference type="ARBA" id="ARBA00001947"/>
    </source>
</evidence>
<evidence type="ECO:0000313" key="8">
    <source>
        <dbReference type="Proteomes" id="UP001257914"/>
    </source>
</evidence>
<reference evidence="7 8" key="1">
    <citation type="submission" date="2023-10" db="EMBL/GenBank/DDBJ databases">
        <title>Psychrosphaera aquimaarina strain SW33 isolated from seawater.</title>
        <authorList>
            <person name="Bayburt H."/>
            <person name="Kim J.M."/>
            <person name="Choi B.J."/>
            <person name="Jeon C.O."/>
        </authorList>
    </citation>
    <scope>NUCLEOTIDE SEQUENCE [LARGE SCALE GENOMIC DNA]</scope>
    <source>
        <strain evidence="7 8">KCTC 52743</strain>
    </source>
</reference>
<dbReference type="NCBIfam" id="NF009557">
    <property type="entry name" value="PRK13009.1"/>
    <property type="match status" value="1"/>
</dbReference>
<dbReference type="PROSITE" id="PS00758">
    <property type="entry name" value="ARGE_DAPE_CPG2_1"/>
    <property type="match status" value="1"/>
</dbReference>
<evidence type="ECO:0000256" key="2">
    <source>
        <dbReference type="ARBA" id="ARBA00022723"/>
    </source>
</evidence>
<dbReference type="InterPro" id="IPR001261">
    <property type="entry name" value="ArgE/DapE_CS"/>
</dbReference>
<evidence type="ECO:0000256" key="5">
    <source>
        <dbReference type="ARBA" id="ARBA00023285"/>
    </source>
</evidence>
<dbReference type="Pfam" id="PF07687">
    <property type="entry name" value="M20_dimer"/>
    <property type="match status" value="1"/>
</dbReference>
<dbReference type="SUPFAM" id="SSF55031">
    <property type="entry name" value="Bacterial exopeptidase dimerisation domain"/>
    <property type="match status" value="1"/>
</dbReference>
<dbReference type="EMBL" id="JAWCUA010000007">
    <property type="protein sequence ID" value="MDU0112880.1"/>
    <property type="molecule type" value="Genomic_DNA"/>
</dbReference>
<keyword evidence="8" id="KW-1185">Reference proteome</keyword>
<accession>A0ABU3R0D5</accession>
<proteinExistence type="predicted"/>
<keyword evidence="3 7" id="KW-0378">Hydrolase</keyword>
<keyword evidence="4" id="KW-0862">Zinc</keyword>
<keyword evidence="5" id="KW-0170">Cobalt</keyword>
<evidence type="ECO:0000256" key="4">
    <source>
        <dbReference type="ARBA" id="ARBA00022833"/>
    </source>
</evidence>
<dbReference type="GO" id="GO:0009014">
    <property type="term" value="F:succinyl-diaminopimelate desuccinylase activity"/>
    <property type="evidence" value="ECO:0007669"/>
    <property type="project" value="UniProtKB-EC"/>
</dbReference>
<dbReference type="EC" id="3.5.1.18" evidence="7"/>
<dbReference type="InterPro" id="IPR050072">
    <property type="entry name" value="Peptidase_M20A"/>
</dbReference>
<evidence type="ECO:0000256" key="3">
    <source>
        <dbReference type="ARBA" id="ARBA00022801"/>
    </source>
</evidence>
<evidence type="ECO:0000313" key="7">
    <source>
        <dbReference type="EMBL" id="MDU0112880.1"/>
    </source>
</evidence>
<keyword evidence="2" id="KW-0479">Metal-binding</keyword>
<sequence>MRSQIIPSPVSTMGLNTSINQVDIDAIKVHLTQLLHRPSTTPNDAGCQQYLKRYFKSLGMSVDDFEVEGVSNLIAKIGSGSTRIAFCGHTDVVPALNVDLWNTEPFSLAIQDDKFIGRGIADMKGAVASMLTAFEHVLSSLDLDKFTFYFLITSDELGDAEYGTKEIVSRLAQTQELPHYCIVGEPTSVEQSGDVLKIGRRGSISAEITIIGKHGHVAFPQNAKNASHTAVVMGKWLTQQSWDQGSDDFPGSHLEITGIQTCDAGDNVIPGECRLTFNIRYSHKETEANIKQRIVNGLVQLKQLTNDISIRWYRACEPYYTSGETANSMNDSDVVSTSLDGLVGQSISDGQNINGSHLANNEFTEVGVGEGKSRTTVTLPIDIDLVAEVEQAIFDVTKRFPRLSTAGGTSGGRFIAKSGCQVIELGLPSHSVHQVNEYVTEKDLLDLTHQYVQVLQRMAGK</sequence>
<dbReference type="RefSeq" id="WP_315946547.1">
    <property type="nucleotide sequence ID" value="NZ_JAWCUA010000007.1"/>
</dbReference>
<dbReference type="Pfam" id="PF01546">
    <property type="entry name" value="Peptidase_M20"/>
    <property type="match status" value="1"/>
</dbReference>
<feature type="domain" description="Peptidase M20 dimerisation" evidence="6">
    <location>
        <begin position="198"/>
        <end position="296"/>
    </location>
</feature>